<reference evidence="1 2" key="1">
    <citation type="submission" date="2014-04" db="EMBL/GenBank/DDBJ databases">
        <authorList>
            <consortium name="DOE Joint Genome Institute"/>
            <person name="Kuo A."/>
            <person name="Kohler A."/>
            <person name="Jargeat P."/>
            <person name="Nagy L.G."/>
            <person name="Floudas D."/>
            <person name="Copeland A."/>
            <person name="Barry K.W."/>
            <person name="Cichocki N."/>
            <person name="Veneault-Fourrey C."/>
            <person name="LaButti K."/>
            <person name="Lindquist E.A."/>
            <person name="Lipzen A."/>
            <person name="Lundell T."/>
            <person name="Morin E."/>
            <person name="Murat C."/>
            <person name="Sun H."/>
            <person name="Tunlid A."/>
            <person name="Henrissat B."/>
            <person name="Grigoriev I.V."/>
            <person name="Hibbett D.S."/>
            <person name="Martin F."/>
            <person name="Nordberg H.P."/>
            <person name="Cantor M.N."/>
            <person name="Hua S.X."/>
        </authorList>
    </citation>
    <scope>NUCLEOTIDE SEQUENCE [LARGE SCALE GENOMIC DNA]</scope>
    <source>
        <strain evidence="1 2">Ve08.2h10</strain>
    </source>
</reference>
<accession>A0A0D0DRA0</accession>
<sequence length="445" mass="50599">MYKQPTDLLNVLPPELVGYIFHLWLLDSIYPNTKYWHSQLPVLLCLVSKSWRDFVYASPFLWVHVIIEASQDAVPALHALRKRLKRSQSAPLFLDIVVGEHPDRVALRMLLAESSRFRHLTLSVLDLSWCDDIPTQGFTQLSKLTVHTGFQIVPPVVKLDAVFSSALHLRYVKWLSTGDPGPVGVNGHQLHSLDLTVFYIPGKHEYTPISPRGRVLLPELRSLVLDGTGEIACFLRSIRAPLLSCLDIKWWHYNGHEGALEALRSLLAYSPHLEEIALRKFLITEDGLISIITNYEHILRFTVATEGWQTSFITQRTFELLTRREHGKYALPYLEKLEFRAAFDVPDDVVLRMIESRKSPEHDVACTLKSICLDGCKPMAEESVSRLQAICQESGLKAEGTFVGRNNVSISTSIIAAKARTSYFSFLFDPEAVILWFRKLLLGRR</sequence>
<name>A0A0D0DRA0_9AGAM</name>
<reference evidence="2" key="2">
    <citation type="submission" date="2015-01" db="EMBL/GenBank/DDBJ databases">
        <title>Evolutionary Origins and Diversification of the Mycorrhizal Mutualists.</title>
        <authorList>
            <consortium name="DOE Joint Genome Institute"/>
            <consortium name="Mycorrhizal Genomics Consortium"/>
            <person name="Kohler A."/>
            <person name="Kuo A."/>
            <person name="Nagy L.G."/>
            <person name="Floudas D."/>
            <person name="Copeland A."/>
            <person name="Barry K.W."/>
            <person name="Cichocki N."/>
            <person name="Veneault-Fourrey C."/>
            <person name="LaButti K."/>
            <person name="Lindquist E.A."/>
            <person name="Lipzen A."/>
            <person name="Lundell T."/>
            <person name="Morin E."/>
            <person name="Murat C."/>
            <person name="Riley R."/>
            <person name="Ohm R."/>
            <person name="Sun H."/>
            <person name="Tunlid A."/>
            <person name="Henrissat B."/>
            <person name="Grigoriev I.V."/>
            <person name="Hibbett D.S."/>
            <person name="Martin F."/>
        </authorList>
    </citation>
    <scope>NUCLEOTIDE SEQUENCE [LARGE SCALE GENOMIC DNA]</scope>
    <source>
        <strain evidence="2">Ve08.2h10</strain>
    </source>
</reference>
<dbReference type="Proteomes" id="UP000054538">
    <property type="component" value="Unassembled WGS sequence"/>
</dbReference>
<dbReference type="AlphaFoldDB" id="A0A0D0DRA0"/>
<dbReference type="InParanoid" id="A0A0D0DRA0"/>
<organism evidence="1 2">
    <name type="scientific">Paxillus rubicundulus Ve08.2h10</name>
    <dbReference type="NCBI Taxonomy" id="930991"/>
    <lineage>
        <taxon>Eukaryota</taxon>
        <taxon>Fungi</taxon>
        <taxon>Dikarya</taxon>
        <taxon>Basidiomycota</taxon>
        <taxon>Agaricomycotina</taxon>
        <taxon>Agaricomycetes</taxon>
        <taxon>Agaricomycetidae</taxon>
        <taxon>Boletales</taxon>
        <taxon>Paxilineae</taxon>
        <taxon>Paxillaceae</taxon>
        <taxon>Paxillus</taxon>
    </lineage>
</organism>
<dbReference type="Gene3D" id="3.80.10.10">
    <property type="entry name" value="Ribonuclease Inhibitor"/>
    <property type="match status" value="1"/>
</dbReference>
<dbReference type="SUPFAM" id="SSF52047">
    <property type="entry name" value="RNI-like"/>
    <property type="match status" value="1"/>
</dbReference>
<evidence type="ECO:0000313" key="1">
    <source>
        <dbReference type="EMBL" id="KIK95408.1"/>
    </source>
</evidence>
<dbReference type="STRING" id="930991.A0A0D0DRA0"/>
<protein>
    <recommendedName>
        <fullName evidence="3">F-box domain-containing protein</fullName>
    </recommendedName>
</protein>
<dbReference type="HOGENOM" id="CLU_049937_0_0_1"/>
<evidence type="ECO:0000313" key="2">
    <source>
        <dbReference type="Proteomes" id="UP000054538"/>
    </source>
</evidence>
<gene>
    <name evidence="1" type="ORF">PAXRUDRAFT_11456</name>
</gene>
<proteinExistence type="predicted"/>
<dbReference type="OrthoDB" id="3217549at2759"/>
<evidence type="ECO:0008006" key="3">
    <source>
        <dbReference type="Google" id="ProtNLM"/>
    </source>
</evidence>
<keyword evidence="2" id="KW-1185">Reference proteome</keyword>
<dbReference type="InterPro" id="IPR032675">
    <property type="entry name" value="LRR_dom_sf"/>
</dbReference>
<dbReference type="EMBL" id="KN825043">
    <property type="protein sequence ID" value="KIK95408.1"/>
    <property type="molecule type" value="Genomic_DNA"/>
</dbReference>